<dbReference type="GO" id="GO:0007018">
    <property type="term" value="P:microtubule-based movement"/>
    <property type="evidence" value="ECO:0007669"/>
    <property type="project" value="TreeGrafter"/>
</dbReference>
<dbReference type="PANTHER" id="PTHR21255:SF4">
    <property type="entry name" value="DYNEIN LIGHT CHAIN TCTEX-TYPE"/>
    <property type="match status" value="1"/>
</dbReference>
<evidence type="ECO:0000313" key="2">
    <source>
        <dbReference type="EMBL" id="KAF6224108.1"/>
    </source>
</evidence>
<evidence type="ECO:0000313" key="3">
    <source>
        <dbReference type="Proteomes" id="UP000593566"/>
    </source>
</evidence>
<name>A0A8H6CIJ4_9LECA</name>
<sequence length="154" mass="16532">MASLPSSQAQSTAPIPIPRLTDIANDACDSAFESVTSYEHASTSSWNTAIINTTLQNLISESSHSGQQPLYKFAVTSTIIQHTTPHSSPVKDVPSNAGSQDAVGAESAVGRRGMHSASGAYWDNKKDGMWNFKYEKAESKGFDVVLSILWISIV</sequence>
<dbReference type="GO" id="GO:0045505">
    <property type="term" value="F:dynein intermediate chain binding"/>
    <property type="evidence" value="ECO:0007669"/>
    <property type="project" value="TreeGrafter"/>
</dbReference>
<reference evidence="2 3" key="1">
    <citation type="journal article" date="2020" name="Genomics">
        <title>Complete, high-quality genomes from long-read metagenomic sequencing of two wolf lichen thalli reveals enigmatic genome architecture.</title>
        <authorList>
            <person name="McKenzie S.K."/>
            <person name="Walston R.F."/>
            <person name="Allen J.L."/>
        </authorList>
    </citation>
    <scope>NUCLEOTIDE SEQUENCE [LARGE SCALE GENOMIC DNA]</scope>
    <source>
        <strain evidence="2">WasteWater1</strain>
    </source>
</reference>
<dbReference type="Gene3D" id="3.30.1140.40">
    <property type="entry name" value="Tctex-1"/>
    <property type="match status" value="1"/>
</dbReference>
<dbReference type="GO" id="GO:0005737">
    <property type="term" value="C:cytoplasm"/>
    <property type="evidence" value="ECO:0007669"/>
    <property type="project" value="TreeGrafter"/>
</dbReference>
<dbReference type="InterPro" id="IPR038586">
    <property type="entry name" value="Tctex-1-like_sf"/>
</dbReference>
<accession>A0A8H6CIJ4</accession>
<feature type="region of interest" description="Disordered" evidence="1">
    <location>
        <begin position="84"/>
        <end position="109"/>
    </location>
</feature>
<dbReference type="PANTHER" id="PTHR21255">
    <property type="entry name" value="T-COMPLEX-ASSOCIATED-TESTIS-EXPRESSED 1/ DYNEIN LIGHT CHAIN"/>
    <property type="match status" value="1"/>
</dbReference>
<protein>
    <recommendedName>
        <fullName evidence="4">Dynein light chain</fullName>
    </recommendedName>
</protein>
<comment type="caution">
    <text evidence="2">The sequence shown here is derived from an EMBL/GenBank/DDBJ whole genome shotgun (WGS) entry which is preliminary data.</text>
</comment>
<keyword evidence="3" id="KW-1185">Reference proteome</keyword>
<dbReference type="AlphaFoldDB" id="A0A8H6CIJ4"/>
<dbReference type="CDD" id="cd21456">
    <property type="entry name" value="DLC-like_SpDlc1-like"/>
    <property type="match status" value="1"/>
</dbReference>
<dbReference type="EMBL" id="JACCJB010000009">
    <property type="protein sequence ID" value="KAF6224108.1"/>
    <property type="molecule type" value="Genomic_DNA"/>
</dbReference>
<dbReference type="RefSeq" id="XP_037153168.1">
    <property type="nucleotide sequence ID" value="XM_037301534.1"/>
</dbReference>
<organism evidence="2 3">
    <name type="scientific">Letharia lupina</name>
    <dbReference type="NCBI Taxonomy" id="560253"/>
    <lineage>
        <taxon>Eukaryota</taxon>
        <taxon>Fungi</taxon>
        <taxon>Dikarya</taxon>
        <taxon>Ascomycota</taxon>
        <taxon>Pezizomycotina</taxon>
        <taxon>Lecanoromycetes</taxon>
        <taxon>OSLEUM clade</taxon>
        <taxon>Lecanoromycetidae</taxon>
        <taxon>Lecanorales</taxon>
        <taxon>Lecanorineae</taxon>
        <taxon>Parmeliaceae</taxon>
        <taxon>Letharia</taxon>
    </lineage>
</organism>
<dbReference type="Pfam" id="PF03645">
    <property type="entry name" value="Tctex-1"/>
    <property type="match status" value="1"/>
</dbReference>
<dbReference type="GO" id="GO:0005868">
    <property type="term" value="C:cytoplasmic dynein complex"/>
    <property type="evidence" value="ECO:0007669"/>
    <property type="project" value="TreeGrafter"/>
</dbReference>
<proteinExistence type="predicted"/>
<dbReference type="GeneID" id="59339072"/>
<evidence type="ECO:0008006" key="4">
    <source>
        <dbReference type="Google" id="ProtNLM"/>
    </source>
</evidence>
<gene>
    <name evidence="2" type="ORF">HO133_010682</name>
</gene>
<dbReference type="InterPro" id="IPR005334">
    <property type="entry name" value="Tctex-1-like"/>
</dbReference>
<dbReference type="Proteomes" id="UP000593566">
    <property type="component" value="Unassembled WGS sequence"/>
</dbReference>
<evidence type="ECO:0000256" key="1">
    <source>
        <dbReference type="SAM" id="MobiDB-lite"/>
    </source>
</evidence>